<organism evidence="2 3">
    <name type="scientific">Strigamia maritima</name>
    <name type="common">European centipede</name>
    <name type="synonym">Geophilus maritimus</name>
    <dbReference type="NCBI Taxonomy" id="126957"/>
    <lineage>
        <taxon>Eukaryota</taxon>
        <taxon>Metazoa</taxon>
        <taxon>Ecdysozoa</taxon>
        <taxon>Arthropoda</taxon>
        <taxon>Myriapoda</taxon>
        <taxon>Chilopoda</taxon>
        <taxon>Pleurostigmophora</taxon>
        <taxon>Geophilomorpha</taxon>
        <taxon>Linotaeniidae</taxon>
        <taxon>Strigamia</taxon>
    </lineage>
</organism>
<reference evidence="2" key="2">
    <citation type="submission" date="2015-02" db="UniProtKB">
        <authorList>
            <consortium name="EnsemblMetazoa"/>
        </authorList>
    </citation>
    <scope>IDENTIFICATION</scope>
</reference>
<name>T1JF69_STRMM</name>
<dbReference type="Gene3D" id="2.10.80.20">
    <property type="match status" value="1"/>
</dbReference>
<feature type="signal peptide" evidence="1">
    <location>
        <begin position="1"/>
        <end position="24"/>
    </location>
</feature>
<dbReference type="AlphaFoldDB" id="T1JF69"/>
<dbReference type="Proteomes" id="UP000014500">
    <property type="component" value="Unassembled WGS sequence"/>
</dbReference>
<dbReference type="OMA" id="HRREKHE"/>
<evidence type="ECO:0000313" key="3">
    <source>
        <dbReference type="Proteomes" id="UP000014500"/>
    </source>
</evidence>
<evidence type="ECO:0008006" key="4">
    <source>
        <dbReference type="Google" id="ProtNLM"/>
    </source>
</evidence>
<proteinExistence type="predicted"/>
<keyword evidence="3" id="KW-1185">Reference proteome</keyword>
<evidence type="ECO:0000313" key="2">
    <source>
        <dbReference type="EnsemblMetazoa" id="SMAR012478-PA"/>
    </source>
</evidence>
<protein>
    <recommendedName>
        <fullName evidence="4">IGFBP N-terminal domain-containing protein</fullName>
    </recommendedName>
</protein>
<evidence type="ECO:0000256" key="1">
    <source>
        <dbReference type="SAM" id="SignalP"/>
    </source>
</evidence>
<dbReference type="InterPro" id="IPR053741">
    <property type="entry name" value="Ser_Fungal_Prot_Inhib_sf"/>
</dbReference>
<reference evidence="3" key="1">
    <citation type="submission" date="2011-05" db="EMBL/GenBank/DDBJ databases">
        <authorList>
            <person name="Richards S.R."/>
            <person name="Qu J."/>
            <person name="Jiang H."/>
            <person name="Jhangiani S.N."/>
            <person name="Agravi P."/>
            <person name="Goodspeed R."/>
            <person name="Gross S."/>
            <person name="Mandapat C."/>
            <person name="Jackson L."/>
            <person name="Mathew T."/>
            <person name="Pu L."/>
            <person name="Thornton R."/>
            <person name="Saada N."/>
            <person name="Wilczek-Boney K.B."/>
            <person name="Lee S."/>
            <person name="Kovar C."/>
            <person name="Wu Y."/>
            <person name="Scherer S.E."/>
            <person name="Worley K.C."/>
            <person name="Muzny D.M."/>
            <person name="Gibbs R."/>
        </authorList>
    </citation>
    <scope>NUCLEOTIDE SEQUENCE</scope>
    <source>
        <strain evidence="3">Brora</strain>
    </source>
</reference>
<feature type="chain" id="PRO_5004590469" description="IGFBP N-terminal domain-containing protein" evidence="1">
    <location>
        <begin position="25"/>
        <end position="131"/>
    </location>
</feature>
<dbReference type="EnsemblMetazoa" id="SMAR012478-RA">
    <property type="protein sequence ID" value="SMAR012478-PA"/>
    <property type="gene ID" value="SMAR012478"/>
</dbReference>
<dbReference type="HOGENOM" id="CLU_1930182_0_0_1"/>
<keyword evidence="1" id="KW-0732">Signal</keyword>
<dbReference type="GO" id="GO:0030414">
    <property type="term" value="F:peptidase inhibitor activity"/>
    <property type="evidence" value="ECO:0007669"/>
    <property type="project" value="InterPro"/>
</dbReference>
<dbReference type="EMBL" id="JH432147">
    <property type="status" value="NOT_ANNOTATED_CDS"/>
    <property type="molecule type" value="Genomic_DNA"/>
</dbReference>
<accession>T1JF69</accession>
<dbReference type="Pfam" id="PF12190">
    <property type="entry name" value="amfpi-1"/>
    <property type="match status" value="1"/>
</dbReference>
<dbReference type="PhylomeDB" id="T1JF69"/>
<dbReference type="InterPro" id="IPR021066">
    <property type="entry name" value="FPI1"/>
</dbReference>
<sequence>MNKIIITLCTILFVGFLQIQYTKSISCTQNFCKGYRCPVISECENGYIKKNGSYCACCDACITYLDEGQSCLMEFLHGVPPTTECRPGLYCAETSIFLQFLHSILFNEFFISINCMMKFILIKGQERTDKA</sequence>